<dbReference type="GO" id="GO:0006281">
    <property type="term" value="P:DNA repair"/>
    <property type="evidence" value="ECO:0007669"/>
    <property type="project" value="UniProtKB-KW"/>
</dbReference>
<dbReference type="InterPro" id="IPR050116">
    <property type="entry name" value="DNA_polymerase-Y"/>
</dbReference>
<dbReference type="Gene3D" id="3.30.70.270">
    <property type="match status" value="1"/>
</dbReference>
<keyword evidence="5" id="KW-0742">SOS response</keyword>
<dbReference type="Pfam" id="PF11799">
    <property type="entry name" value="IMS_C"/>
    <property type="match status" value="1"/>
</dbReference>
<dbReference type="GO" id="GO:0042276">
    <property type="term" value="P:error-prone translesion synthesis"/>
    <property type="evidence" value="ECO:0007669"/>
    <property type="project" value="TreeGrafter"/>
</dbReference>
<dbReference type="InterPro" id="IPR017961">
    <property type="entry name" value="DNA_pol_Y-fam_little_finger"/>
</dbReference>
<dbReference type="Pfam" id="PF13438">
    <property type="entry name" value="DUF4113"/>
    <property type="match status" value="1"/>
</dbReference>
<evidence type="ECO:0000256" key="1">
    <source>
        <dbReference type="ARBA" id="ARBA00010945"/>
    </source>
</evidence>
<dbReference type="RefSeq" id="WP_229338910.1">
    <property type="nucleotide sequence ID" value="NZ_JAJBZG010000002.1"/>
</dbReference>
<dbReference type="GO" id="GO:0009432">
    <property type="term" value="P:SOS response"/>
    <property type="evidence" value="ECO:0007669"/>
    <property type="project" value="UniProtKB-KW"/>
</dbReference>
<keyword evidence="2" id="KW-0227">DNA damage</keyword>
<dbReference type="Pfam" id="PF00817">
    <property type="entry name" value="IMS"/>
    <property type="match status" value="1"/>
</dbReference>
<protein>
    <submittedName>
        <fullName evidence="7">Y-family DNA polymerase</fullName>
    </submittedName>
</protein>
<keyword evidence="4" id="KW-0234">DNA repair</keyword>
<dbReference type="SUPFAM" id="SSF56672">
    <property type="entry name" value="DNA/RNA polymerases"/>
    <property type="match status" value="1"/>
</dbReference>
<dbReference type="PROSITE" id="PS50173">
    <property type="entry name" value="UMUC"/>
    <property type="match status" value="1"/>
</dbReference>
<dbReference type="InterPro" id="IPR036775">
    <property type="entry name" value="DNA_pol_Y-fam_lit_finger_sf"/>
</dbReference>
<dbReference type="AlphaFoldDB" id="A0A9X1LI91"/>
<dbReference type="GO" id="GO:0005829">
    <property type="term" value="C:cytosol"/>
    <property type="evidence" value="ECO:0007669"/>
    <property type="project" value="TreeGrafter"/>
</dbReference>
<keyword evidence="3" id="KW-0741">SOS mutagenesis</keyword>
<keyword evidence="8" id="KW-1185">Reference proteome</keyword>
<dbReference type="Gene3D" id="3.40.1170.60">
    <property type="match status" value="1"/>
</dbReference>
<comment type="similarity">
    <text evidence="1">Belongs to the DNA polymerase type-Y family.</text>
</comment>
<dbReference type="InterPro" id="IPR043502">
    <property type="entry name" value="DNA/RNA_pol_sf"/>
</dbReference>
<dbReference type="PANTHER" id="PTHR11076:SF34">
    <property type="entry name" value="PROTEIN UMUC"/>
    <property type="match status" value="1"/>
</dbReference>
<evidence type="ECO:0000259" key="6">
    <source>
        <dbReference type="PROSITE" id="PS50173"/>
    </source>
</evidence>
<dbReference type="InterPro" id="IPR043128">
    <property type="entry name" value="Rev_trsase/Diguanyl_cyclase"/>
</dbReference>
<dbReference type="CDD" id="cd01700">
    <property type="entry name" value="PolY_Pol_V_umuC"/>
    <property type="match status" value="1"/>
</dbReference>
<dbReference type="GO" id="GO:0003684">
    <property type="term" value="F:damaged DNA binding"/>
    <property type="evidence" value="ECO:0007669"/>
    <property type="project" value="InterPro"/>
</dbReference>
<evidence type="ECO:0000256" key="3">
    <source>
        <dbReference type="ARBA" id="ARBA00023199"/>
    </source>
</evidence>
<reference evidence="7" key="1">
    <citation type="submission" date="2021-10" db="EMBL/GenBank/DDBJ databases">
        <title>Gramella sp. ASW11-100T, isolated from marine sediment.</title>
        <authorList>
            <person name="Xia C."/>
        </authorList>
    </citation>
    <scope>NUCLEOTIDE SEQUENCE</scope>
    <source>
        <strain evidence="7">ASW11-100</strain>
    </source>
</reference>
<dbReference type="SUPFAM" id="SSF100879">
    <property type="entry name" value="Lesion bypass DNA polymerase (Y-family), little finger domain"/>
    <property type="match status" value="1"/>
</dbReference>
<sequence>MIAMVDCNSFYASCEQVFRPDLWGKPVVVLSNNDGCIIAANKEAKSLAHIPMFEPVFKIKETLIKNKVTLFSSNYTLYGEMSQRVMNILSTFSPLVEVYSIDESFVELSGLEHINLKTYGKEIKDKIFRYTGLPVGVGIAPTKVLAKLANRMAKKLHKYDHVCVIETDETRIKALKSAKIGDVWGIGRQHAKLLQENKIFTAYDFAEKTPVSWVRKEMTVVGERLWRELRGESCIEFTTVPEPKKGIGTAKSFGKRLEDLNMIEEACAYYVSEVSEVLRAQKSCASYIQVFVHTNYHSKFDRQYSQSCTVTLTIPTNNTFLLVTEAKKALYKIYKEGFRYKKVGVNLSGIIPQEYIQGNLFEEPPKISNPALMKIFDSINNKYGKSTLASATTGSRKEEWELIKKQRSPRYTTQWQELLKICSPQNTGKAF</sequence>
<comment type="caution">
    <text evidence="7">The sequence shown here is derived from an EMBL/GenBank/DDBJ whole genome shotgun (WGS) entry which is preliminary data.</text>
</comment>
<evidence type="ECO:0000313" key="7">
    <source>
        <dbReference type="EMBL" id="MCB7480674.1"/>
    </source>
</evidence>
<dbReference type="Gene3D" id="3.30.1490.100">
    <property type="entry name" value="DNA polymerase, Y-family, little finger domain"/>
    <property type="match status" value="1"/>
</dbReference>
<accession>A0A9X1LI91</accession>
<dbReference type="GO" id="GO:0003887">
    <property type="term" value="F:DNA-directed DNA polymerase activity"/>
    <property type="evidence" value="ECO:0007669"/>
    <property type="project" value="TreeGrafter"/>
</dbReference>
<dbReference type="InterPro" id="IPR001126">
    <property type="entry name" value="UmuC"/>
</dbReference>
<dbReference type="PANTHER" id="PTHR11076">
    <property type="entry name" value="DNA REPAIR POLYMERASE UMUC / TRANSFERASE FAMILY MEMBER"/>
    <property type="match status" value="1"/>
</dbReference>
<dbReference type="InterPro" id="IPR025188">
    <property type="entry name" value="DUF4113"/>
</dbReference>
<name>A0A9X1LI91_9FLAO</name>
<feature type="domain" description="UmuC" evidence="6">
    <location>
        <begin position="2"/>
        <end position="187"/>
    </location>
</feature>
<organism evidence="7 8">
    <name type="scientific">Christiangramia sediminis</name>
    <dbReference type="NCBI Taxonomy" id="2881336"/>
    <lineage>
        <taxon>Bacteria</taxon>
        <taxon>Pseudomonadati</taxon>
        <taxon>Bacteroidota</taxon>
        <taxon>Flavobacteriia</taxon>
        <taxon>Flavobacteriales</taxon>
        <taxon>Flavobacteriaceae</taxon>
        <taxon>Christiangramia</taxon>
    </lineage>
</organism>
<evidence type="ECO:0000256" key="5">
    <source>
        <dbReference type="ARBA" id="ARBA00023236"/>
    </source>
</evidence>
<dbReference type="Gene3D" id="1.10.150.20">
    <property type="entry name" value="5' to 3' exonuclease, C-terminal subdomain"/>
    <property type="match status" value="1"/>
</dbReference>
<evidence type="ECO:0000313" key="8">
    <source>
        <dbReference type="Proteomes" id="UP001139414"/>
    </source>
</evidence>
<evidence type="ECO:0000256" key="2">
    <source>
        <dbReference type="ARBA" id="ARBA00022763"/>
    </source>
</evidence>
<dbReference type="Proteomes" id="UP001139414">
    <property type="component" value="Unassembled WGS sequence"/>
</dbReference>
<proteinExistence type="inferred from homology"/>
<gene>
    <name evidence="7" type="ORF">LGQ90_05285</name>
</gene>
<evidence type="ECO:0000256" key="4">
    <source>
        <dbReference type="ARBA" id="ARBA00023204"/>
    </source>
</evidence>
<dbReference type="EMBL" id="JAJBZG010000002">
    <property type="protein sequence ID" value="MCB7480674.1"/>
    <property type="molecule type" value="Genomic_DNA"/>
</dbReference>